<dbReference type="EMBL" id="NNAY01002156">
    <property type="protein sequence ID" value="OXU21919.1"/>
    <property type="molecule type" value="Genomic_DNA"/>
</dbReference>
<reference evidence="2 3" key="1">
    <citation type="journal article" date="2017" name="Curr. Biol.">
        <title>The Evolution of Venom by Co-option of Single-Copy Genes.</title>
        <authorList>
            <person name="Martinson E.O."/>
            <person name="Mrinalini"/>
            <person name="Kelkar Y.D."/>
            <person name="Chang C.H."/>
            <person name="Werren J.H."/>
        </authorList>
    </citation>
    <scope>NUCLEOTIDE SEQUENCE [LARGE SCALE GENOMIC DNA]</scope>
    <source>
        <strain evidence="2 3">Alberta</strain>
        <tissue evidence="2">Whole body</tissue>
    </source>
</reference>
<name>A0A232EU76_9HYME</name>
<feature type="signal peptide" evidence="1">
    <location>
        <begin position="1"/>
        <end position="21"/>
    </location>
</feature>
<evidence type="ECO:0000256" key="1">
    <source>
        <dbReference type="SAM" id="SignalP"/>
    </source>
</evidence>
<keyword evidence="3" id="KW-1185">Reference proteome</keyword>
<gene>
    <name evidence="2" type="ORF">TSAR_008141</name>
</gene>
<evidence type="ECO:0000313" key="3">
    <source>
        <dbReference type="Proteomes" id="UP000215335"/>
    </source>
</evidence>
<proteinExistence type="predicted"/>
<sequence length="188" mass="21784">MNRFLDILLYVSILLIAETVTAPISDEVAIPQIKVTRYQIWYVNSEFINKLSYSIAKHNATFNDIYTVLLINTDLSEDVYIETNVYASDSEYKNGRLLLSEDIPVCKNHSDHHLLPQGIVVPESKLNRQCMRKNDSIVGIINDFRFEVLIPNIHDISDYHYVNMVLRTKDDIACNITFYSEWGYLNTD</sequence>
<evidence type="ECO:0000313" key="2">
    <source>
        <dbReference type="EMBL" id="OXU21919.1"/>
    </source>
</evidence>
<dbReference type="AlphaFoldDB" id="A0A232EU76"/>
<organism evidence="2 3">
    <name type="scientific">Trichomalopsis sarcophagae</name>
    <dbReference type="NCBI Taxonomy" id="543379"/>
    <lineage>
        <taxon>Eukaryota</taxon>
        <taxon>Metazoa</taxon>
        <taxon>Ecdysozoa</taxon>
        <taxon>Arthropoda</taxon>
        <taxon>Hexapoda</taxon>
        <taxon>Insecta</taxon>
        <taxon>Pterygota</taxon>
        <taxon>Neoptera</taxon>
        <taxon>Endopterygota</taxon>
        <taxon>Hymenoptera</taxon>
        <taxon>Apocrita</taxon>
        <taxon>Proctotrupomorpha</taxon>
        <taxon>Chalcidoidea</taxon>
        <taxon>Pteromalidae</taxon>
        <taxon>Pteromalinae</taxon>
        <taxon>Trichomalopsis</taxon>
    </lineage>
</organism>
<protein>
    <submittedName>
        <fullName evidence="2">Uncharacterized protein</fullName>
    </submittedName>
</protein>
<comment type="caution">
    <text evidence="2">The sequence shown here is derived from an EMBL/GenBank/DDBJ whole genome shotgun (WGS) entry which is preliminary data.</text>
</comment>
<keyword evidence="1" id="KW-0732">Signal</keyword>
<accession>A0A232EU76</accession>
<feature type="chain" id="PRO_5012104639" evidence="1">
    <location>
        <begin position="22"/>
        <end position="188"/>
    </location>
</feature>
<dbReference type="Proteomes" id="UP000215335">
    <property type="component" value="Unassembled WGS sequence"/>
</dbReference>